<name>A0A7U7J3A0_9GAMM</name>
<reference evidence="1 2" key="1">
    <citation type="journal article" date="2014" name="ISME J.">
        <title>Candidatus Competibacter-lineage genomes retrieved from metagenomes reveal functional metabolic diversity.</title>
        <authorList>
            <person name="McIlroy S.J."/>
            <person name="Albertsen M."/>
            <person name="Andresen E.K."/>
            <person name="Saunders A.M."/>
            <person name="Kristiansen R."/>
            <person name="Stokholm-Bjerregaard M."/>
            <person name="Nielsen K.L."/>
            <person name="Nielsen P.H."/>
        </authorList>
    </citation>
    <scope>NUCLEOTIDE SEQUENCE [LARGE SCALE GENOMIC DNA]</scope>
    <source>
        <strain evidence="1 2">Run_B_J11</strain>
    </source>
</reference>
<dbReference type="AlphaFoldDB" id="A0A7U7J3A0"/>
<accession>A0A7U7J3A0</accession>
<keyword evidence="2" id="KW-1185">Reference proteome</keyword>
<evidence type="ECO:0000313" key="1">
    <source>
        <dbReference type="EMBL" id="CDH45904.1"/>
    </source>
</evidence>
<evidence type="ECO:0000313" key="2">
    <source>
        <dbReference type="Proteomes" id="UP000019184"/>
    </source>
</evidence>
<proteinExistence type="predicted"/>
<sequence>MSENYFEKRGKTMQAIRQIYDDAPNTIPIPEAFRHRRIEVLLIVEEETSSPHGLKSLLADMPNVGDDTDFSRQRDFGRQEVIWDS</sequence>
<protein>
    <submittedName>
        <fullName evidence="1">Uncharacterized protein</fullName>
    </submittedName>
</protein>
<dbReference type="EMBL" id="CBTK010000223">
    <property type="protein sequence ID" value="CDH45904.1"/>
    <property type="molecule type" value="Genomic_DNA"/>
</dbReference>
<gene>
    <name evidence="1" type="ORF">BN874_30036</name>
</gene>
<dbReference type="OrthoDB" id="5572510at2"/>
<organism evidence="1 2">
    <name type="scientific">Candidatus Contendobacter odensis Run_B_J11</name>
    <dbReference type="NCBI Taxonomy" id="1400861"/>
    <lineage>
        <taxon>Bacteria</taxon>
        <taxon>Pseudomonadati</taxon>
        <taxon>Pseudomonadota</taxon>
        <taxon>Gammaproteobacteria</taxon>
        <taxon>Candidatus Competibacteraceae</taxon>
        <taxon>Candidatus Contendibacter</taxon>
    </lineage>
</organism>
<dbReference type="RefSeq" id="WP_154724925.1">
    <property type="nucleotide sequence ID" value="NZ_CBTK010000223.1"/>
</dbReference>
<dbReference type="Proteomes" id="UP000019184">
    <property type="component" value="Unassembled WGS sequence"/>
</dbReference>
<comment type="caution">
    <text evidence="1">The sequence shown here is derived from an EMBL/GenBank/DDBJ whole genome shotgun (WGS) entry which is preliminary data.</text>
</comment>